<evidence type="ECO:0000256" key="1">
    <source>
        <dbReference type="SAM" id="SignalP"/>
    </source>
</evidence>
<feature type="chain" id="PRO_5042848689" evidence="1">
    <location>
        <begin position="22"/>
        <end position="250"/>
    </location>
</feature>
<keyword evidence="3" id="KW-1185">Reference proteome</keyword>
<accession>A0AAP2GID0</accession>
<organism evidence="2 3">
    <name type="scientific">Chryseosolibacter histidini</name>
    <dbReference type="NCBI Taxonomy" id="2782349"/>
    <lineage>
        <taxon>Bacteria</taxon>
        <taxon>Pseudomonadati</taxon>
        <taxon>Bacteroidota</taxon>
        <taxon>Cytophagia</taxon>
        <taxon>Cytophagales</taxon>
        <taxon>Chryseotaleaceae</taxon>
        <taxon>Chryseosolibacter</taxon>
    </lineage>
</organism>
<protein>
    <submittedName>
        <fullName evidence="2">Uncharacterized protein</fullName>
    </submittedName>
</protein>
<proteinExistence type="predicted"/>
<gene>
    <name evidence="2" type="ORF">KK083_09235</name>
</gene>
<keyword evidence="1" id="KW-0732">Signal</keyword>
<sequence length="250" mass="27290">MRKIVSSLTLLAMMLFFNSCLDFGTSEDEEETPEIEGKVWVRIIGASGDKTELAIGGIDGEPANRVYMCELKGSTVAGLYKGILTSDNMIDWDDNIPNTYLRIKGSELEFDYRCCGALPTYYKQGVWTGECGPLKNTTIQLAVGLNNSEMGNVTIKNVSVDGKPVPLTLLNSVTTAPDCSSNSFLTLPKPTKSNQNGGYYTVSVTYSAVGISGPYTATDSETWYEYYFKTGCNKYKVGINGMNKFGLVPL</sequence>
<dbReference type="AlphaFoldDB" id="A0AAP2GID0"/>
<feature type="signal peptide" evidence="1">
    <location>
        <begin position="1"/>
        <end position="21"/>
    </location>
</feature>
<dbReference type="Proteomes" id="UP001319200">
    <property type="component" value="Unassembled WGS sequence"/>
</dbReference>
<dbReference type="RefSeq" id="WP_254162749.1">
    <property type="nucleotide sequence ID" value="NZ_JAHESF010000007.1"/>
</dbReference>
<evidence type="ECO:0000313" key="2">
    <source>
        <dbReference type="EMBL" id="MBT1697056.1"/>
    </source>
</evidence>
<evidence type="ECO:0000313" key="3">
    <source>
        <dbReference type="Proteomes" id="UP001319200"/>
    </source>
</evidence>
<dbReference type="EMBL" id="JAHESF010000007">
    <property type="protein sequence ID" value="MBT1697056.1"/>
    <property type="molecule type" value="Genomic_DNA"/>
</dbReference>
<comment type="caution">
    <text evidence="2">The sequence shown here is derived from an EMBL/GenBank/DDBJ whole genome shotgun (WGS) entry which is preliminary data.</text>
</comment>
<name>A0AAP2GID0_9BACT</name>
<reference evidence="2 3" key="1">
    <citation type="submission" date="2021-05" db="EMBL/GenBank/DDBJ databases">
        <title>A Polyphasic approach of four new species of the genus Ohtaekwangia: Ohtaekwangia histidinii sp. nov., Ohtaekwangia cretensis sp. nov., Ohtaekwangia indiensis sp. nov., Ohtaekwangia reichenbachii sp. nov. from diverse environment.</title>
        <authorList>
            <person name="Octaviana S."/>
        </authorList>
    </citation>
    <scope>NUCLEOTIDE SEQUENCE [LARGE SCALE GENOMIC DNA]</scope>
    <source>
        <strain evidence="2 3">PWU4</strain>
    </source>
</reference>